<evidence type="ECO:0000256" key="1">
    <source>
        <dbReference type="SAM" id="MobiDB-lite"/>
    </source>
</evidence>
<evidence type="ECO:0000313" key="2">
    <source>
        <dbReference type="EMBL" id="MFC4245495.1"/>
    </source>
</evidence>
<dbReference type="Proteomes" id="UP001595821">
    <property type="component" value="Unassembled WGS sequence"/>
</dbReference>
<feature type="compositionally biased region" description="Basic and acidic residues" evidence="1">
    <location>
        <begin position="63"/>
        <end position="74"/>
    </location>
</feature>
<dbReference type="InterPro" id="IPR008978">
    <property type="entry name" value="HSP20-like_chaperone"/>
</dbReference>
<evidence type="ECO:0000313" key="3">
    <source>
        <dbReference type="Proteomes" id="UP001595821"/>
    </source>
</evidence>
<sequence length="174" mass="19350">MTDDYPTDDSPEEPSDDRRGGNWLTSLLNALERLDRYSASERRERDDRRIDYDVSIRTGLDALEDRRGADERRPPGRRPTGTRPSTPSGSRSDTAGAARYNVTTQSYEDELLVTADVVGTDPDDVTVGFEDGTIVVAVDGRRLERVELPWPESTAEASVHNGVLTVRARPDTDE</sequence>
<dbReference type="RefSeq" id="WP_246971317.1">
    <property type="nucleotide sequence ID" value="NZ_CP095397.1"/>
</dbReference>
<dbReference type="AlphaFoldDB" id="A0ABD5NUP7"/>
<feature type="compositionally biased region" description="Acidic residues" evidence="1">
    <location>
        <begin position="1"/>
        <end position="15"/>
    </location>
</feature>
<gene>
    <name evidence="2" type="ORF">ACFOZ7_00505</name>
</gene>
<dbReference type="SUPFAM" id="SSF49764">
    <property type="entry name" value="HSP20-like chaperones"/>
    <property type="match status" value="1"/>
</dbReference>
<feature type="compositionally biased region" description="Low complexity" evidence="1">
    <location>
        <begin position="78"/>
        <end position="92"/>
    </location>
</feature>
<protein>
    <submittedName>
        <fullName evidence="2">Hsp20/alpha crystallin family protein</fullName>
    </submittedName>
</protein>
<accession>A0ABD5NUP7</accession>
<dbReference type="EMBL" id="JBHSDJ010000002">
    <property type="protein sequence ID" value="MFC4245495.1"/>
    <property type="molecule type" value="Genomic_DNA"/>
</dbReference>
<dbReference type="Pfam" id="PF23444">
    <property type="entry name" value="DUF7127"/>
    <property type="match status" value="1"/>
</dbReference>
<comment type="caution">
    <text evidence="2">The sequence shown here is derived from an EMBL/GenBank/DDBJ whole genome shotgun (WGS) entry which is preliminary data.</text>
</comment>
<proteinExistence type="predicted"/>
<feature type="region of interest" description="Disordered" evidence="1">
    <location>
        <begin position="61"/>
        <end position="101"/>
    </location>
</feature>
<name>A0ABD5NUP7_9EURY</name>
<organism evidence="2 3">
    <name type="scientific">Natribaculum luteum</name>
    <dbReference type="NCBI Taxonomy" id="1586232"/>
    <lineage>
        <taxon>Archaea</taxon>
        <taxon>Methanobacteriati</taxon>
        <taxon>Methanobacteriota</taxon>
        <taxon>Stenosarchaea group</taxon>
        <taxon>Halobacteria</taxon>
        <taxon>Halobacteriales</taxon>
        <taxon>Natrialbaceae</taxon>
        <taxon>Natribaculum</taxon>
    </lineage>
</organism>
<reference evidence="2 3" key="1">
    <citation type="journal article" date="2014" name="Int. J. Syst. Evol. Microbiol.">
        <title>Complete genome sequence of Corynebacterium casei LMG S-19264T (=DSM 44701T), isolated from a smear-ripened cheese.</title>
        <authorList>
            <consortium name="US DOE Joint Genome Institute (JGI-PGF)"/>
            <person name="Walter F."/>
            <person name="Albersmeier A."/>
            <person name="Kalinowski J."/>
            <person name="Ruckert C."/>
        </authorList>
    </citation>
    <scope>NUCLEOTIDE SEQUENCE [LARGE SCALE GENOMIC DNA]</scope>
    <source>
        <strain evidence="2 3">IBRC-M 10912</strain>
    </source>
</reference>
<dbReference type="InterPro" id="IPR055551">
    <property type="entry name" value="DUF7127"/>
</dbReference>
<dbReference type="CDD" id="cd00298">
    <property type="entry name" value="ACD_sHsps_p23-like"/>
    <property type="match status" value="1"/>
</dbReference>
<dbReference type="GeneID" id="71852307"/>
<feature type="region of interest" description="Disordered" evidence="1">
    <location>
        <begin position="1"/>
        <end position="22"/>
    </location>
</feature>